<proteinExistence type="predicted"/>
<gene>
    <name evidence="1" type="ORF">AWN90_09425</name>
</gene>
<dbReference type="AlphaFoldDB" id="A0A164H2T6"/>
<organism evidence="1 2">
    <name type="scientific">Nocardia terpenica</name>
    <dbReference type="NCBI Taxonomy" id="455432"/>
    <lineage>
        <taxon>Bacteria</taxon>
        <taxon>Bacillati</taxon>
        <taxon>Actinomycetota</taxon>
        <taxon>Actinomycetes</taxon>
        <taxon>Mycobacteriales</taxon>
        <taxon>Nocardiaceae</taxon>
        <taxon>Nocardia</taxon>
    </lineage>
</organism>
<dbReference type="EMBL" id="LWGR01000021">
    <property type="protein sequence ID" value="KZM68151.1"/>
    <property type="molecule type" value="Genomic_DNA"/>
</dbReference>
<keyword evidence="2" id="KW-1185">Reference proteome</keyword>
<comment type="caution">
    <text evidence="1">The sequence shown here is derived from an EMBL/GenBank/DDBJ whole genome shotgun (WGS) entry which is preliminary data.</text>
</comment>
<dbReference type="Proteomes" id="UP000076512">
    <property type="component" value="Unassembled WGS sequence"/>
</dbReference>
<accession>A0A164H2T6</accession>
<reference evidence="1 2" key="1">
    <citation type="submission" date="2016-04" db="EMBL/GenBank/DDBJ databases">
        <authorList>
            <person name="Evans L.H."/>
            <person name="Alamgir A."/>
            <person name="Owens N."/>
            <person name="Weber N.D."/>
            <person name="Virtaneva K."/>
            <person name="Barbian K."/>
            <person name="Babar A."/>
            <person name="Rosenke K."/>
        </authorList>
    </citation>
    <scope>NUCLEOTIDE SEQUENCE [LARGE SCALE GENOMIC DNA]</scope>
    <source>
        <strain evidence="1 2">IFM 0406</strain>
    </source>
</reference>
<evidence type="ECO:0000313" key="2">
    <source>
        <dbReference type="Proteomes" id="UP000076512"/>
    </source>
</evidence>
<sequence length="87" mass="9007">MSDDLDPLMNASPADLARTAFMGILMAGMVAVGPEFKAPEPLPGLKAAIVEATAATIKLAAMLGASQGELEDAMNKIICKFVETQGK</sequence>
<protein>
    <submittedName>
        <fullName evidence="1">Uncharacterized protein</fullName>
    </submittedName>
</protein>
<dbReference type="RefSeq" id="WP_067579502.1">
    <property type="nucleotide sequence ID" value="NZ_JABMCZ010000002.1"/>
</dbReference>
<evidence type="ECO:0000313" key="1">
    <source>
        <dbReference type="EMBL" id="KZM68151.1"/>
    </source>
</evidence>
<name>A0A164H2T6_9NOCA</name>